<evidence type="ECO:0000256" key="2">
    <source>
        <dbReference type="ARBA" id="ARBA00007087"/>
    </source>
</evidence>
<dbReference type="GO" id="GO:0008277">
    <property type="term" value="P:regulation of G protein-coupled receptor signaling pathway"/>
    <property type="evidence" value="ECO:0007669"/>
    <property type="project" value="InterPro"/>
</dbReference>
<dbReference type="GO" id="GO:0072659">
    <property type="term" value="P:protein localization to plasma membrane"/>
    <property type="evidence" value="ECO:0007669"/>
    <property type="project" value="TreeGrafter"/>
</dbReference>
<evidence type="ECO:0000256" key="3">
    <source>
        <dbReference type="ARBA" id="ARBA00022448"/>
    </source>
</evidence>
<feature type="transmembrane region" description="Helical" evidence="11">
    <location>
        <begin position="117"/>
        <end position="137"/>
    </location>
</feature>
<evidence type="ECO:0000313" key="13">
    <source>
        <dbReference type="Proteomes" id="UP000261340"/>
    </source>
</evidence>
<protein>
    <submittedName>
        <fullName evidence="12">Si:ch73-334d15.2</fullName>
    </submittedName>
</protein>
<dbReference type="PANTHER" id="PTHR14076">
    <property type="entry name" value="RECEPTOR ACTIVITY MODIFYING PROTEIN RAMP"/>
    <property type="match status" value="1"/>
</dbReference>
<dbReference type="OMA" id="VWKSKVQ"/>
<reference evidence="12" key="1">
    <citation type="submission" date="2025-08" db="UniProtKB">
        <authorList>
            <consortium name="Ensembl"/>
        </authorList>
    </citation>
    <scope>IDENTIFICATION</scope>
</reference>
<keyword evidence="4" id="KW-1003">Cell membrane</keyword>
<dbReference type="GO" id="GO:0043235">
    <property type="term" value="C:receptor complex"/>
    <property type="evidence" value="ECO:0007669"/>
    <property type="project" value="TreeGrafter"/>
</dbReference>
<dbReference type="Pfam" id="PF04901">
    <property type="entry name" value="RAMP"/>
    <property type="match status" value="1"/>
</dbReference>
<name>A0A3Q0RUY1_AMPCI</name>
<keyword evidence="13" id="KW-1185">Reference proteome</keyword>
<dbReference type="GO" id="GO:0001525">
    <property type="term" value="P:angiogenesis"/>
    <property type="evidence" value="ECO:0007669"/>
    <property type="project" value="TreeGrafter"/>
</dbReference>
<sequence>MCVRNALHYFAESFQDEENKITGQNCDQENLIWYSHGYCGETFHQEMLSIGRDNWCVLEHVIRPYSNLTTCLELVAKVTRCFFPNPDIQDFFIYIHSNFFQNCTNEHVQVLEDAPQGLVIGLTLLSVSFIPILVYLVNLKFKMSTCD</sequence>
<evidence type="ECO:0000256" key="9">
    <source>
        <dbReference type="ARBA" id="ARBA00023157"/>
    </source>
</evidence>
<dbReference type="GO" id="GO:0006886">
    <property type="term" value="P:intracellular protein transport"/>
    <property type="evidence" value="ECO:0007669"/>
    <property type="project" value="InterPro"/>
</dbReference>
<evidence type="ECO:0000313" key="12">
    <source>
        <dbReference type="Ensembl" id="ENSACIP00000016364.1"/>
    </source>
</evidence>
<dbReference type="GO" id="GO:0015026">
    <property type="term" value="F:coreceptor activity"/>
    <property type="evidence" value="ECO:0007669"/>
    <property type="project" value="InterPro"/>
</dbReference>
<dbReference type="STRING" id="61819.ENSACIP00000016364"/>
<evidence type="ECO:0000256" key="4">
    <source>
        <dbReference type="ARBA" id="ARBA00022475"/>
    </source>
</evidence>
<comment type="subcellular location">
    <subcellularLocation>
        <location evidence="1">Cell membrane</location>
        <topology evidence="1">Single-pass type I membrane protein</topology>
    </subcellularLocation>
</comment>
<dbReference type="InterPro" id="IPR038126">
    <property type="entry name" value="RAMP_sf"/>
</dbReference>
<evidence type="ECO:0000256" key="1">
    <source>
        <dbReference type="ARBA" id="ARBA00004251"/>
    </source>
</evidence>
<keyword evidence="10" id="KW-0675">Receptor</keyword>
<accession>A0A3Q0RUY1</accession>
<keyword evidence="3" id="KW-0813">Transport</keyword>
<keyword evidence="9" id="KW-1015">Disulfide bond</keyword>
<evidence type="ECO:0000256" key="5">
    <source>
        <dbReference type="ARBA" id="ARBA00022692"/>
    </source>
</evidence>
<evidence type="ECO:0000256" key="8">
    <source>
        <dbReference type="ARBA" id="ARBA00023136"/>
    </source>
</evidence>
<dbReference type="Gene3D" id="1.10.150.510">
    <property type="entry name" value="Receptor activity modifying family"/>
    <property type="match status" value="1"/>
</dbReference>
<dbReference type="GeneTree" id="ENSGT00940000168205"/>
<dbReference type="GO" id="GO:0005886">
    <property type="term" value="C:plasma membrane"/>
    <property type="evidence" value="ECO:0007669"/>
    <property type="project" value="UniProtKB-SubCell"/>
</dbReference>
<evidence type="ECO:0000256" key="11">
    <source>
        <dbReference type="SAM" id="Phobius"/>
    </source>
</evidence>
<evidence type="ECO:0000256" key="6">
    <source>
        <dbReference type="ARBA" id="ARBA00022729"/>
    </source>
</evidence>
<dbReference type="InterPro" id="IPR006985">
    <property type="entry name" value="RAMP"/>
</dbReference>
<dbReference type="GO" id="GO:0031623">
    <property type="term" value="P:receptor internalization"/>
    <property type="evidence" value="ECO:0007669"/>
    <property type="project" value="TreeGrafter"/>
</dbReference>
<comment type="similarity">
    <text evidence="2">Belongs to the RAMP family.</text>
</comment>
<organism evidence="12 13">
    <name type="scientific">Amphilophus citrinellus</name>
    <name type="common">Midas cichlid</name>
    <name type="synonym">Cichlasoma citrinellum</name>
    <dbReference type="NCBI Taxonomy" id="61819"/>
    <lineage>
        <taxon>Eukaryota</taxon>
        <taxon>Metazoa</taxon>
        <taxon>Chordata</taxon>
        <taxon>Craniata</taxon>
        <taxon>Vertebrata</taxon>
        <taxon>Euteleostomi</taxon>
        <taxon>Actinopterygii</taxon>
        <taxon>Neopterygii</taxon>
        <taxon>Teleostei</taxon>
        <taxon>Neoteleostei</taxon>
        <taxon>Acanthomorphata</taxon>
        <taxon>Ovalentaria</taxon>
        <taxon>Cichlomorphae</taxon>
        <taxon>Cichliformes</taxon>
        <taxon>Cichlidae</taxon>
        <taxon>New World cichlids</taxon>
        <taxon>Cichlasomatinae</taxon>
        <taxon>Heroini</taxon>
        <taxon>Amphilophus</taxon>
    </lineage>
</organism>
<dbReference type="Ensembl" id="ENSACIT00000016798.1">
    <property type="protein sequence ID" value="ENSACIP00000016364.1"/>
    <property type="gene ID" value="ENSACIG00000012749.1"/>
</dbReference>
<dbReference type="Proteomes" id="UP000261340">
    <property type="component" value="Unplaced"/>
</dbReference>
<dbReference type="GO" id="GO:0032870">
    <property type="term" value="P:cellular response to hormone stimulus"/>
    <property type="evidence" value="ECO:0007669"/>
    <property type="project" value="TreeGrafter"/>
</dbReference>
<dbReference type="GO" id="GO:0006816">
    <property type="term" value="P:calcium ion transport"/>
    <property type="evidence" value="ECO:0007669"/>
    <property type="project" value="TreeGrafter"/>
</dbReference>
<proteinExistence type="inferred from homology"/>
<keyword evidence="6" id="KW-0732">Signal</keyword>
<evidence type="ECO:0000256" key="7">
    <source>
        <dbReference type="ARBA" id="ARBA00022989"/>
    </source>
</evidence>
<dbReference type="AlphaFoldDB" id="A0A3Q0RUY1"/>
<keyword evidence="7 11" id="KW-1133">Transmembrane helix</keyword>
<reference evidence="12" key="2">
    <citation type="submission" date="2025-09" db="UniProtKB">
        <authorList>
            <consortium name="Ensembl"/>
        </authorList>
    </citation>
    <scope>IDENTIFICATION</scope>
</reference>
<keyword evidence="5 11" id="KW-0812">Transmembrane</keyword>
<keyword evidence="8 11" id="KW-0472">Membrane</keyword>
<evidence type="ECO:0000256" key="10">
    <source>
        <dbReference type="ARBA" id="ARBA00023170"/>
    </source>
</evidence>
<dbReference type="GO" id="GO:0009986">
    <property type="term" value="C:cell surface"/>
    <property type="evidence" value="ECO:0007669"/>
    <property type="project" value="TreeGrafter"/>
</dbReference>
<dbReference type="GO" id="GO:0007186">
    <property type="term" value="P:G protein-coupled receptor signaling pathway"/>
    <property type="evidence" value="ECO:0007669"/>
    <property type="project" value="TreeGrafter"/>
</dbReference>
<dbReference type="PANTHER" id="PTHR14076:SF9">
    <property type="entry name" value="RECEPTOR ACTIVITY-MODIFYING PROTEIN 2"/>
    <property type="match status" value="1"/>
</dbReference>